<dbReference type="InterPro" id="IPR036388">
    <property type="entry name" value="WH-like_DNA-bd_sf"/>
</dbReference>
<dbReference type="SUPFAM" id="SSF46689">
    <property type="entry name" value="Homeodomain-like"/>
    <property type="match status" value="1"/>
</dbReference>
<evidence type="ECO:0000313" key="1">
    <source>
        <dbReference type="EMBL" id="RUT08330.1"/>
    </source>
</evidence>
<reference evidence="1" key="2">
    <citation type="journal article" date="2019" name="Genome Biol. Evol.">
        <title>Day and night: Metabolic profiles and evolutionary relationships of six axenic non-marine cyanobacteria.</title>
        <authorList>
            <person name="Will S.E."/>
            <person name="Henke P."/>
            <person name="Boedeker C."/>
            <person name="Huang S."/>
            <person name="Brinkmann H."/>
            <person name="Rohde M."/>
            <person name="Jarek M."/>
            <person name="Friedl T."/>
            <person name="Seufert S."/>
            <person name="Schumacher M."/>
            <person name="Overmann J."/>
            <person name="Neumann-Schaal M."/>
            <person name="Petersen J."/>
        </authorList>
    </citation>
    <scope>NUCLEOTIDE SEQUENCE [LARGE SCALE GENOMIC DNA]</scope>
    <source>
        <strain evidence="1">PCC 7102</strain>
    </source>
</reference>
<comment type="caution">
    <text evidence="1">The sequence shown here is derived from an EMBL/GenBank/DDBJ whole genome shotgun (WGS) entry which is preliminary data.</text>
</comment>
<accession>A0A3S1J5V9</accession>
<dbReference type="Gene3D" id="1.10.10.10">
    <property type="entry name" value="Winged helix-like DNA-binding domain superfamily/Winged helix DNA-binding domain"/>
    <property type="match status" value="1"/>
</dbReference>
<dbReference type="AlphaFoldDB" id="A0A3S1J5V9"/>
<organism evidence="1 2">
    <name type="scientific">Dulcicalothrix desertica PCC 7102</name>
    <dbReference type="NCBI Taxonomy" id="232991"/>
    <lineage>
        <taxon>Bacteria</taxon>
        <taxon>Bacillati</taxon>
        <taxon>Cyanobacteriota</taxon>
        <taxon>Cyanophyceae</taxon>
        <taxon>Nostocales</taxon>
        <taxon>Calotrichaceae</taxon>
        <taxon>Dulcicalothrix</taxon>
    </lineage>
</organism>
<gene>
    <name evidence="1" type="ORF">DSM106972_014980</name>
</gene>
<dbReference type="OrthoDB" id="466370at2"/>
<dbReference type="InterPro" id="IPR009057">
    <property type="entry name" value="Homeodomain-like_sf"/>
</dbReference>
<dbReference type="EMBL" id="RSCL01000003">
    <property type="protein sequence ID" value="RUT08330.1"/>
    <property type="molecule type" value="Genomic_DNA"/>
</dbReference>
<name>A0A3S1J5V9_9CYAN</name>
<proteinExistence type="predicted"/>
<dbReference type="RefSeq" id="WP_127080147.1">
    <property type="nucleotide sequence ID" value="NZ_RSCL01000003.1"/>
</dbReference>
<keyword evidence="2" id="KW-1185">Reference proteome</keyword>
<reference evidence="1" key="1">
    <citation type="submission" date="2018-12" db="EMBL/GenBank/DDBJ databases">
        <authorList>
            <person name="Will S."/>
            <person name="Neumann-Schaal M."/>
            <person name="Henke P."/>
        </authorList>
    </citation>
    <scope>NUCLEOTIDE SEQUENCE</scope>
    <source>
        <strain evidence="1">PCC 7102</strain>
    </source>
</reference>
<dbReference type="Proteomes" id="UP000271624">
    <property type="component" value="Unassembled WGS sequence"/>
</dbReference>
<protein>
    <recommendedName>
        <fullName evidence="3">DUF433 domain-containing protein</fullName>
    </recommendedName>
</protein>
<evidence type="ECO:0008006" key="3">
    <source>
        <dbReference type="Google" id="ProtNLM"/>
    </source>
</evidence>
<dbReference type="Pfam" id="PF04255">
    <property type="entry name" value="DUF433"/>
    <property type="match status" value="1"/>
</dbReference>
<dbReference type="InterPro" id="IPR007367">
    <property type="entry name" value="DUF433"/>
</dbReference>
<evidence type="ECO:0000313" key="2">
    <source>
        <dbReference type="Proteomes" id="UP000271624"/>
    </source>
</evidence>
<sequence>MQLEDYFNFLAPDDIRIKGSRIGIETVLYDYIYRSRTPEEIAQTYTSITLEQVYATILYYLHNKEAVSNYIADWLEWGYQQRKAQEMNPSPAIIRIRKIKQEREAMKQGTGCSNI</sequence>